<evidence type="ECO:0000313" key="3">
    <source>
        <dbReference type="EMBL" id="QGX97678.1"/>
    </source>
</evidence>
<dbReference type="PANTHER" id="PTHR43441">
    <property type="entry name" value="RIBOSOMAL-PROTEIN-SERINE ACETYLTRANSFERASE"/>
    <property type="match status" value="1"/>
</dbReference>
<gene>
    <name evidence="3" type="ORF">EI983_05030</name>
</gene>
<dbReference type="SUPFAM" id="SSF55729">
    <property type="entry name" value="Acyl-CoA N-acyltransferases (Nat)"/>
    <property type="match status" value="1"/>
</dbReference>
<reference evidence="4" key="1">
    <citation type="submission" date="2018-12" db="EMBL/GenBank/DDBJ databases">
        <title>Complete genome sequence of Roseovarius sp. MME-070.</title>
        <authorList>
            <person name="Nam Y.-D."/>
            <person name="Kang J."/>
            <person name="Chung W.-H."/>
            <person name="Park Y.S."/>
        </authorList>
    </citation>
    <scope>NUCLEOTIDE SEQUENCE [LARGE SCALE GENOMIC DNA]</scope>
    <source>
        <strain evidence="4">MME-070</strain>
    </source>
</reference>
<evidence type="ECO:0000313" key="4">
    <source>
        <dbReference type="Proteomes" id="UP000428330"/>
    </source>
</evidence>
<dbReference type="PROSITE" id="PS51186">
    <property type="entry name" value="GNAT"/>
    <property type="match status" value="1"/>
</dbReference>
<dbReference type="KEGG" id="rom:EI983_05030"/>
<dbReference type="Gene3D" id="3.40.630.30">
    <property type="match status" value="1"/>
</dbReference>
<accession>A0A6I6IYJ7</accession>
<dbReference type="PANTHER" id="PTHR43441:SF2">
    <property type="entry name" value="FAMILY ACETYLTRANSFERASE, PUTATIVE (AFU_ORTHOLOGUE AFUA_7G00850)-RELATED"/>
    <property type="match status" value="1"/>
</dbReference>
<organism evidence="3 4">
    <name type="scientific">Roseovarius faecimaris</name>
    <dbReference type="NCBI Taxonomy" id="2494550"/>
    <lineage>
        <taxon>Bacteria</taxon>
        <taxon>Pseudomonadati</taxon>
        <taxon>Pseudomonadota</taxon>
        <taxon>Alphaproteobacteria</taxon>
        <taxon>Rhodobacterales</taxon>
        <taxon>Roseobacteraceae</taxon>
        <taxon>Roseovarius</taxon>
    </lineage>
</organism>
<dbReference type="InterPro" id="IPR016181">
    <property type="entry name" value="Acyl_CoA_acyltransferase"/>
</dbReference>
<dbReference type="EMBL" id="CP034348">
    <property type="protein sequence ID" value="QGX97678.1"/>
    <property type="molecule type" value="Genomic_DNA"/>
</dbReference>
<dbReference type="InterPro" id="IPR051908">
    <property type="entry name" value="Ribosomal_N-acetyltransferase"/>
</dbReference>
<name>A0A6I6IYJ7_9RHOB</name>
<dbReference type="GO" id="GO:1990189">
    <property type="term" value="F:protein N-terminal-serine acetyltransferase activity"/>
    <property type="evidence" value="ECO:0007669"/>
    <property type="project" value="TreeGrafter"/>
</dbReference>
<dbReference type="RefSeq" id="WP_157706311.1">
    <property type="nucleotide sequence ID" value="NZ_CP034348.1"/>
</dbReference>
<evidence type="ECO:0000259" key="2">
    <source>
        <dbReference type="PROSITE" id="PS51186"/>
    </source>
</evidence>
<dbReference type="OrthoDB" id="5295305at2"/>
<keyword evidence="4" id="KW-1185">Reference proteome</keyword>
<feature type="region of interest" description="Disordered" evidence="1">
    <location>
        <begin position="1"/>
        <end position="20"/>
    </location>
</feature>
<proteinExistence type="predicted"/>
<dbReference type="AlphaFoldDB" id="A0A6I6IYJ7"/>
<feature type="domain" description="N-acetyltransferase" evidence="2">
    <location>
        <begin position="28"/>
        <end position="186"/>
    </location>
</feature>
<dbReference type="Pfam" id="PF13302">
    <property type="entry name" value="Acetyltransf_3"/>
    <property type="match status" value="1"/>
</dbReference>
<dbReference type="GO" id="GO:0008999">
    <property type="term" value="F:protein-N-terminal-alanine acetyltransferase activity"/>
    <property type="evidence" value="ECO:0007669"/>
    <property type="project" value="TreeGrafter"/>
</dbReference>
<dbReference type="FunFam" id="3.40.630.30:FF:000047">
    <property type="entry name" value="Acetyltransferase, GNAT family"/>
    <property type="match status" value="1"/>
</dbReference>
<keyword evidence="3" id="KW-0808">Transferase</keyword>
<evidence type="ECO:0000256" key="1">
    <source>
        <dbReference type="SAM" id="MobiDB-lite"/>
    </source>
</evidence>
<protein>
    <submittedName>
        <fullName evidence="3">N-acetyltransferase</fullName>
    </submittedName>
</protein>
<dbReference type="GO" id="GO:0005737">
    <property type="term" value="C:cytoplasm"/>
    <property type="evidence" value="ECO:0007669"/>
    <property type="project" value="TreeGrafter"/>
</dbReference>
<sequence length="243" mass="27798">MTQVSRPVGPSVGDWRVPPLPAGEPMEGRYSRLERLDADKHAALLFKAFDGHDWVWDYMPSGPFASSAQFHRWMREATAANHILFHAIYDREARAFGGFASYLRMKPASGSIEVGYIAMAPQLQRTRAATEAMFLMMGWAFEAGYRRYEWKCDALNAPSRRAAQRFGFSYEGVFRQATVVKGRNRDTAWFSVIDKEWPALKEAYEVWLNPANFDERGQQRERLSDLTALVRAAPDPSLPRERL</sequence>
<dbReference type="Proteomes" id="UP000428330">
    <property type="component" value="Chromosome"/>
</dbReference>
<dbReference type="InterPro" id="IPR000182">
    <property type="entry name" value="GNAT_dom"/>
</dbReference>